<organism evidence="2 3">
    <name type="scientific">Halorubrum trueperi</name>
    <dbReference type="NCBI Taxonomy" id="2004704"/>
    <lineage>
        <taxon>Archaea</taxon>
        <taxon>Methanobacteriati</taxon>
        <taxon>Methanobacteriota</taxon>
        <taxon>Stenosarchaea group</taxon>
        <taxon>Halobacteria</taxon>
        <taxon>Halobacteriales</taxon>
        <taxon>Haloferacaceae</taxon>
        <taxon>Halorubrum</taxon>
    </lineage>
</organism>
<comment type="caution">
    <text evidence="2">The sequence shown here is derived from an EMBL/GenBank/DDBJ whole genome shotgun (WGS) entry which is preliminary data.</text>
</comment>
<keyword evidence="3" id="KW-1185">Reference proteome</keyword>
<evidence type="ECO:0000256" key="1">
    <source>
        <dbReference type="SAM" id="MobiDB-lite"/>
    </source>
</evidence>
<sequence>MITSNTHMARHKLIPYWVKVREFNEPNKRWNQTKIQEHEPKFPFNNLADYFQDFLEEYTGEENVHINEKRDKTFTVQRPVERSGNTIEGRFKSGEWGENADFWDKDKHERIKDARRENHAKEVPYYFLFHIPDHNPYQALLVLSRSKRKGIKSVLDDIIYPRKREMTVGDAYMDIKPHYSDKVLEEINNADSIASLKFRGQDVVAAREQYAERKSLERLNDDMEGVIDVGLEMKLTPDDNQGAFREFIRGLRPEEESPDFEYGHLETGDFSSASVTVVEGESQLTFPLWEDEVQMRMDVNPDDYDLDIYGGYPTPYSLGCVARQLANDLMDDLSTSIDTESLVSRSVGIPEDQDEELQPAPAED</sequence>
<reference evidence="2 3" key="1">
    <citation type="journal article" date="2019" name="Int. J. Syst. Evol. Microbiol.">
        <title>The Global Catalogue of Microorganisms (GCM) 10K type strain sequencing project: providing services to taxonomists for standard genome sequencing and annotation.</title>
        <authorList>
            <consortium name="The Broad Institute Genomics Platform"/>
            <consortium name="The Broad Institute Genome Sequencing Center for Infectious Disease"/>
            <person name="Wu L."/>
            <person name="Ma J."/>
        </authorList>
    </citation>
    <scope>NUCLEOTIDE SEQUENCE [LARGE SCALE GENOMIC DNA]</scope>
    <source>
        <strain evidence="2 3">Y73</strain>
    </source>
</reference>
<evidence type="ECO:0000313" key="2">
    <source>
        <dbReference type="EMBL" id="MFC6888480.1"/>
    </source>
</evidence>
<name>A0ABD5UJ32_9EURY</name>
<feature type="compositionally biased region" description="Acidic residues" evidence="1">
    <location>
        <begin position="351"/>
        <end position="364"/>
    </location>
</feature>
<feature type="region of interest" description="Disordered" evidence="1">
    <location>
        <begin position="342"/>
        <end position="364"/>
    </location>
</feature>
<gene>
    <name evidence="2" type="ORF">ACFQEY_05405</name>
</gene>
<evidence type="ECO:0000313" key="3">
    <source>
        <dbReference type="Proteomes" id="UP001596333"/>
    </source>
</evidence>
<dbReference type="EMBL" id="JBHSXI010000004">
    <property type="protein sequence ID" value="MFC6888480.1"/>
    <property type="molecule type" value="Genomic_DNA"/>
</dbReference>
<dbReference type="AlphaFoldDB" id="A0ABD5UJ32"/>
<dbReference type="RefSeq" id="WP_379765528.1">
    <property type="nucleotide sequence ID" value="NZ_JBHSXI010000004.1"/>
</dbReference>
<accession>A0ABD5UJ32</accession>
<protein>
    <submittedName>
        <fullName evidence="2">Uncharacterized protein</fullName>
    </submittedName>
</protein>
<proteinExistence type="predicted"/>
<dbReference type="Proteomes" id="UP001596333">
    <property type="component" value="Unassembled WGS sequence"/>
</dbReference>